<keyword evidence="2" id="KW-1185">Reference proteome</keyword>
<dbReference type="EMBL" id="MQWD01000001">
    <property type="protein sequence ID" value="PAP76464.1"/>
    <property type="molecule type" value="Genomic_DNA"/>
</dbReference>
<protein>
    <submittedName>
        <fullName evidence="1">Uncharacterized protein</fullName>
    </submittedName>
</protein>
<dbReference type="Proteomes" id="UP000216339">
    <property type="component" value="Unassembled WGS sequence"/>
</dbReference>
<name>A0A271J090_9BACT</name>
<proteinExistence type="predicted"/>
<organism evidence="1 2">
    <name type="scientific">Rubrivirga marina</name>
    <dbReference type="NCBI Taxonomy" id="1196024"/>
    <lineage>
        <taxon>Bacteria</taxon>
        <taxon>Pseudomonadati</taxon>
        <taxon>Rhodothermota</taxon>
        <taxon>Rhodothermia</taxon>
        <taxon>Rhodothermales</taxon>
        <taxon>Rubricoccaceae</taxon>
        <taxon>Rubrivirga</taxon>
    </lineage>
</organism>
<sequence length="222" mass="23682">MDVVKVFTEEPIGLEALVPDADADARRRSVEAAPSLEAFLAGLDAPYARAYLAGTHLGPPRRVGLTALDDAEAWVRPLLSWAADRAWSAIEADGSGRGLLVAEAAAALRRADVLALAVGPAPLDALAEAAAVGASRRDRLPALRAVLDAGAAAFFPEPAFDGTDWSLFAPAPLRDPLVAAFRQHPAASARRLVAPYRRARGEHTFYFEQWALDALPDWVEEV</sequence>
<evidence type="ECO:0000313" key="2">
    <source>
        <dbReference type="Proteomes" id="UP000216339"/>
    </source>
</evidence>
<gene>
    <name evidence="1" type="ORF">BSZ37_08435</name>
</gene>
<evidence type="ECO:0000313" key="1">
    <source>
        <dbReference type="EMBL" id="PAP76464.1"/>
    </source>
</evidence>
<accession>A0A271J090</accession>
<comment type="caution">
    <text evidence="1">The sequence shown here is derived from an EMBL/GenBank/DDBJ whole genome shotgun (WGS) entry which is preliminary data.</text>
</comment>
<dbReference type="AlphaFoldDB" id="A0A271J090"/>
<reference evidence="1 2" key="1">
    <citation type="submission" date="2016-11" db="EMBL/GenBank/DDBJ databases">
        <title>Study of marine rhodopsin-containing bacteria.</title>
        <authorList>
            <person name="Yoshizawa S."/>
            <person name="Kumagai Y."/>
            <person name="Kogure K."/>
        </authorList>
    </citation>
    <scope>NUCLEOTIDE SEQUENCE [LARGE SCALE GENOMIC DNA]</scope>
    <source>
        <strain evidence="1 2">SAORIC-28</strain>
    </source>
</reference>